<dbReference type="Proteomes" id="UP001396334">
    <property type="component" value="Unassembled WGS sequence"/>
</dbReference>
<evidence type="ECO:0000313" key="2">
    <source>
        <dbReference type="EMBL" id="KAK9022359.1"/>
    </source>
</evidence>
<reference evidence="2 3" key="1">
    <citation type="journal article" date="2024" name="G3 (Bethesda)">
        <title>Genome assembly of Hibiscus sabdariffa L. provides insights into metabolisms of medicinal natural products.</title>
        <authorList>
            <person name="Kim T."/>
        </authorList>
    </citation>
    <scope>NUCLEOTIDE SEQUENCE [LARGE SCALE GENOMIC DNA]</scope>
    <source>
        <strain evidence="2">TK-2024</strain>
        <tissue evidence="2">Old leaves</tissue>
    </source>
</reference>
<organism evidence="2 3">
    <name type="scientific">Hibiscus sabdariffa</name>
    <name type="common">roselle</name>
    <dbReference type="NCBI Taxonomy" id="183260"/>
    <lineage>
        <taxon>Eukaryota</taxon>
        <taxon>Viridiplantae</taxon>
        <taxon>Streptophyta</taxon>
        <taxon>Embryophyta</taxon>
        <taxon>Tracheophyta</taxon>
        <taxon>Spermatophyta</taxon>
        <taxon>Magnoliopsida</taxon>
        <taxon>eudicotyledons</taxon>
        <taxon>Gunneridae</taxon>
        <taxon>Pentapetalae</taxon>
        <taxon>rosids</taxon>
        <taxon>malvids</taxon>
        <taxon>Malvales</taxon>
        <taxon>Malvaceae</taxon>
        <taxon>Malvoideae</taxon>
        <taxon>Hibiscus</taxon>
    </lineage>
</organism>
<sequence>MSVPSQFIDKLFGPESERSVNSGDWNITPVEAADDMRQKVEDNFSEDASVGLSHLLPLKILSHALIMVELEKLRWENESSFISMGHDYDKLCDNVAVMSHTYNRDDLHISTATPAYHKDNEIPISIANTYVQEDANIPSLGGFHELEIIPVGRPLSNSDPSLCQSSNPTLEGTPGNHLDIPIAGSVANAFPTSKLRPESTSRTKPEFKSSKKEAPNSFPSNDRSLISTGMLDGLTVKYISLYWLST</sequence>
<feature type="compositionally biased region" description="Basic and acidic residues" evidence="1">
    <location>
        <begin position="195"/>
        <end position="214"/>
    </location>
</feature>
<evidence type="ECO:0000313" key="3">
    <source>
        <dbReference type="Proteomes" id="UP001396334"/>
    </source>
</evidence>
<dbReference type="EMBL" id="JBBPBN010000015">
    <property type="protein sequence ID" value="KAK9022359.1"/>
    <property type="molecule type" value="Genomic_DNA"/>
</dbReference>
<protein>
    <submittedName>
        <fullName evidence="2">Uncharacterized protein</fullName>
    </submittedName>
</protein>
<evidence type="ECO:0000256" key="1">
    <source>
        <dbReference type="SAM" id="MobiDB-lite"/>
    </source>
</evidence>
<name>A0ABR2SBH8_9ROSI</name>
<accession>A0ABR2SBH8</accession>
<keyword evidence="3" id="KW-1185">Reference proteome</keyword>
<gene>
    <name evidence="2" type="ORF">V6N11_002631</name>
</gene>
<feature type="region of interest" description="Disordered" evidence="1">
    <location>
        <begin position="191"/>
        <end position="224"/>
    </location>
</feature>
<proteinExistence type="predicted"/>
<comment type="caution">
    <text evidence="2">The sequence shown here is derived from an EMBL/GenBank/DDBJ whole genome shotgun (WGS) entry which is preliminary data.</text>
</comment>